<feature type="transmembrane region" description="Helical" evidence="5">
    <location>
        <begin position="207"/>
        <end position="230"/>
    </location>
</feature>
<feature type="domain" description="Sodium/calcium exchanger membrane region" evidence="6">
    <location>
        <begin position="5"/>
        <end position="151"/>
    </location>
</feature>
<comment type="subcellular location">
    <subcellularLocation>
        <location evidence="1">Membrane</location>
        <topology evidence="1">Multi-pass membrane protein</topology>
    </subcellularLocation>
</comment>
<protein>
    <submittedName>
        <fullName evidence="7">Sodium:proton exchanger</fullName>
    </submittedName>
</protein>
<dbReference type="PANTHER" id="PTHR10846">
    <property type="entry name" value="SODIUM/POTASSIUM/CALCIUM EXCHANGER"/>
    <property type="match status" value="1"/>
</dbReference>
<feature type="transmembrane region" description="Helical" evidence="5">
    <location>
        <begin position="68"/>
        <end position="93"/>
    </location>
</feature>
<feature type="transmembrane region" description="Helical" evidence="5">
    <location>
        <begin position="105"/>
        <end position="124"/>
    </location>
</feature>
<sequence>MFITILLFFLGFYILIKGSSFITDGAANLARQLNISTWVIGLVIVGIGTSVPEFSITLISNFFGREGIALGTIIGSNTFNILFILGVSAVFFPLTFKERWVKRDLVWNIFAVLAALLVATYSLYGGENSIISRTEGLVLLTLFCVWIYYSLKRPDDTSVDAGSTRAFTLPVVIFMIFMGLAGVIFGGKWVVDGAVVIARDLGLSERLIGLTIIGIGTSLPELVVSLTAAYKKQVGIAVGNIIGSNIFDFLMILGFGAVLSPIAFPPELYVDIWVTFVAATILIASMFIGKKATLTRTKGTIFILMYLAYIAYLAARG</sequence>
<feature type="transmembrane region" description="Helical" evidence="5">
    <location>
        <begin position="6"/>
        <end position="23"/>
    </location>
</feature>
<accession>A0A2M7BUW3</accession>
<dbReference type="AlphaFoldDB" id="A0A2M7BUW3"/>
<evidence type="ECO:0000313" key="8">
    <source>
        <dbReference type="Proteomes" id="UP000229894"/>
    </source>
</evidence>
<evidence type="ECO:0000256" key="3">
    <source>
        <dbReference type="ARBA" id="ARBA00022989"/>
    </source>
</evidence>
<evidence type="ECO:0000313" key="7">
    <source>
        <dbReference type="EMBL" id="PIV10367.1"/>
    </source>
</evidence>
<dbReference type="GO" id="GO:0005886">
    <property type="term" value="C:plasma membrane"/>
    <property type="evidence" value="ECO:0007669"/>
    <property type="project" value="TreeGrafter"/>
</dbReference>
<dbReference type="Pfam" id="PF01699">
    <property type="entry name" value="Na_Ca_ex"/>
    <property type="match status" value="2"/>
</dbReference>
<feature type="domain" description="Sodium/calcium exchanger membrane region" evidence="6">
    <location>
        <begin position="173"/>
        <end position="313"/>
    </location>
</feature>
<feature type="transmembrane region" description="Helical" evidence="5">
    <location>
        <begin position="299"/>
        <end position="315"/>
    </location>
</feature>
<dbReference type="InterPro" id="IPR044880">
    <property type="entry name" value="NCX_ion-bd_dom_sf"/>
</dbReference>
<keyword evidence="4 5" id="KW-0472">Membrane</keyword>
<dbReference type="InterPro" id="IPR004837">
    <property type="entry name" value="NaCa_Exmemb"/>
</dbReference>
<feature type="transmembrane region" description="Helical" evidence="5">
    <location>
        <begin position="169"/>
        <end position="187"/>
    </location>
</feature>
<dbReference type="Proteomes" id="UP000229894">
    <property type="component" value="Unassembled WGS sequence"/>
</dbReference>
<dbReference type="GO" id="GO:0005262">
    <property type="term" value="F:calcium channel activity"/>
    <property type="evidence" value="ECO:0007669"/>
    <property type="project" value="TreeGrafter"/>
</dbReference>
<dbReference type="PANTHER" id="PTHR10846:SF8">
    <property type="entry name" value="INNER MEMBRANE PROTEIN YRBG"/>
    <property type="match status" value="1"/>
</dbReference>
<feature type="transmembrane region" description="Helical" evidence="5">
    <location>
        <begin position="35"/>
        <end position="56"/>
    </location>
</feature>
<keyword evidence="3 5" id="KW-1133">Transmembrane helix</keyword>
<dbReference type="GO" id="GO:0006874">
    <property type="term" value="P:intracellular calcium ion homeostasis"/>
    <property type="evidence" value="ECO:0007669"/>
    <property type="project" value="TreeGrafter"/>
</dbReference>
<gene>
    <name evidence="7" type="ORF">COS49_00890</name>
</gene>
<name>A0A2M7BUW3_9BACT</name>
<feature type="transmembrane region" description="Helical" evidence="5">
    <location>
        <begin position="268"/>
        <end position="287"/>
    </location>
</feature>
<dbReference type="Gene3D" id="1.20.1420.30">
    <property type="entry name" value="NCX, central ion-binding region"/>
    <property type="match status" value="1"/>
</dbReference>
<reference evidence="8" key="1">
    <citation type="submission" date="2017-09" db="EMBL/GenBank/DDBJ databases">
        <title>Depth-based differentiation of microbial function through sediment-hosted aquifers and enrichment of novel symbionts in the deep terrestrial subsurface.</title>
        <authorList>
            <person name="Probst A.J."/>
            <person name="Ladd B."/>
            <person name="Jarett J.K."/>
            <person name="Geller-Mcgrath D.E."/>
            <person name="Sieber C.M.K."/>
            <person name="Emerson J.B."/>
            <person name="Anantharaman K."/>
            <person name="Thomas B.C."/>
            <person name="Malmstrom R."/>
            <person name="Stieglmeier M."/>
            <person name="Klingl A."/>
            <person name="Woyke T."/>
            <person name="Ryan C.M."/>
            <person name="Banfield J.F."/>
        </authorList>
    </citation>
    <scope>NUCLEOTIDE SEQUENCE [LARGE SCALE GENOMIC DNA]</scope>
</reference>
<evidence type="ECO:0000256" key="4">
    <source>
        <dbReference type="ARBA" id="ARBA00023136"/>
    </source>
</evidence>
<proteinExistence type="predicted"/>
<dbReference type="NCBIfam" id="TIGR00367">
    <property type="entry name" value="calcium/sodium antiporter"/>
    <property type="match status" value="1"/>
</dbReference>
<evidence type="ECO:0000256" key="5">
    <source>
        <dbReference type="SAM" id="Phobius"/>
    </source>
</evidence>
<dbReference type="EMBL" id="PEUX01000020">
    <property type="protein sequence ID" value="PIV10367.1"/>
    <property type="molecule type" value="Genomic_DNA"/>
</dbReference>
<organism evidence="7 8">
    <name type="scientific">Candidatus Portnoybacteria bacterium CG03_land_8_20_14_0_80_41_10</name>
    <dbReference type="NCBI Taxonomy" id="1974808"/>
    <lineage>
        <taxon>Bacteria</taxon>
        <taxon>Candidatus Portnoyibacteriota</taxon>
    </lineage>
</organism>
<dbReference type="GO" id="GO:0008273">
    <property type="term" value="F:calcium, potassium:sodium antiporter activity"/>
    <property type="evidence" value="ECO:0007669"/>
    <property type="project" value="TreeGrafter"/>
</dbReference>
<evidence type="ECO:0000256" key="1">
    <source>
        <dbReference type="ARBA" id="ARBA00004141"/>
    </source>
</evidence>
<feature type="transmembrane region" description="Helical" evidence="5">
    <location>
        <begin position="242"/>
        <end position="262"/>
    </location>
</feature>
<comment type="caution">
    <text evidence="7">The sequence shown here is derived from an EMBL/GenBank/DDBJ whole genome shotgun (WGS) entry which is preliminary data.</text>
</comment>
<dbReference type="InterPro" id="IPR004481">
    <property type="entry name" value="K/Na/Ca-exchanger"/>
</dbReference>
<keyword evidence="2 5" id="KW-0812">Transmembrane</keyword>
<evidence type="ECO:0000259" key="6">
    <source>
        <dbReference type="Pfam" id="PF01699"/>
    </source>
</evidence>
<evidence type="ECO:0000256" key="2">
    <source>
        <dbReference type="ARBA" id="ARBA00022692"/>
    </source>
</evidence>
<feature type="transmembrane region" description="Helical" evidence="5">
    <location>
        <begin position="130"/>
        <end position="149"/>
    </location>
</feature>